<evidence type="ECO:0000259" key="14">
    <source>
        <dbReference type="Pfam" id="PF05658"/>
    </source>
</evidence>
<evidence type="ECO:0000256" key="1">
    <source>
        <dbReference type="ARBA" id="ARBA00004241"/>
    </source>
</evidence>
<sequence length="2582" mass="269773">MKETVIVGQGSQVGGAGAIVVGQNAKAREGQATAVGHNSQANGQAVALGADTYAYGVSSIAIGNDDITIKYKDRLSKGTIQAIYKKLYDKSANGGNSMVEESFFNGKYLNANGGSNKDDNRKFSPTASMGIGSISIGSRAVAYGDGSTALGTLSFALSDGSTTLGLRSYVHTNATSAMALGNESRVYAKNSLAIGTRNEATNEGAMSYGYNAKAVGGSSIAIGYNVGANASIKDVNKLTTRLKANNNGSLTEIANLSNKITEATKKIKTEGTSQGLQFEEENDVILSLEEDSNGQQNNIDIKKIKKKGDGGIVIGRESFSNGDNSISVGLGSGVFSNNSIGIGSLTYIDVNAENSISIGIGATTRQQNSLALGLYAFSNAKNSMAIGLNSIANIENSIALGNRSMTDYTKSDLEQKPYVPKGAFLLPTSSQIGYISVGAKGQERRIVNVAPGSQPNDVVTVSQLQAATELLSFNKNTGKQENKIPYVSIHADNNEFTSVIEEERDWKYYVELKTMDSILKNRKQNNNEEFNQETLNELNTEITTIEKKYKNFKDKASAFNALGLNGGKGNNQDKYKENEKKIEEAKKSALAVKIITEDVRKKMEASNYSSNRATGENAIAIGINASATENNSIAVGFGSEAKAEGAVAIGDSAVVEENAGDSVALGKNSKAEAKKTALFSATIPAGNGNNNIKFSWSDAGTSTNGEETSKKSVVSVGTQNNERVITHVAAGNVTATSTDAINGGQLYSVASVFSTMATGILGLEKADNGSDGFKDVSFTKLKTKDGTDREQQTTFKSAIENSIETINQGLKFAGDSGEFTRQLGATVKIKGDGTDLTSTANGTSGEISFKLEKETNITQNGSTSTKVPTTKAVKEYIDQKVGDVSSTLDLEADNSNGSTYGKVALKTQKLKLAGTSGEIKTSVDNQGQTVTIGLDEAFKNKVNGFESQITKNANDINTVTNTANANKAGIQTANDKIRENTQKIEKVKTTADQNTAAIKNQEIAYKANGEQKSQKVKLSEGLVFNGDTNITVEAKENGAITHKLNSALKGINSISKNADGNGTKITLEDNQISVNDKKITGLADGQISEHSTDAVTGKQLHQKLAEKANKGLDNIDDAGKTVISKQAVQAIKAEKEGTSTSLTVEETEGNEKKSKTIKIGLNESTLITNLSKGVDFKNPTGNKLVTDKQVSDFIGGKKLIFTDKNSGRHESKLDSEFKLVGNSDITISVSKDGENGNGQATFVLNKAETISDQPNTKDKAATAGAVKTYVDDALKTAKTEADKTAVKYDDDSKNAITLGGKDSKHQPVVIDNLRSGLGIDEINDSGITSATQGKTRELVKDLVAGKLDEKAHKAANVSDLKAVATAGLNFTGNDSDHLVHKNLGETLQIAGQGVRDVDTFNATDNNIVVKTQNDRLEVALNAQLTGLQSATFANGQKTVEITDDKIVLKDGANSTATYTADSATLTDKDGNTAQLNGQGLTVGDDKSANGDKTHTTYGKNGLTIHGKDGKSAVSLTTKNESGKDAATLAFAKDGQSGTGAITGLKDLEDNADGSSATNKNYVDNQLKKAKEDADKTAVKYDDETRDVITLGGKGTSHKPVVIDNLRSGLGIDDINDGGIASIKQGKTRDLVKDLVAGKLDEKAHKAANVSDLKALATAGLNFAGNDAKDIHKNLGETLAIVGQGVTDIALFKGTNNNIAVKTVAGNLEVSLNEALTAIKSLVTQAKSVDDKSGLSAISTLDGAGLHLTPAESLTNGQGKQADYGLLGSTVKDGEKTNTQTAGSITLAQGEKSNTQTAESNTLQAKDAEDPTTTLTNKQTAAGNTLSDDKGNRATYDRHGVSLQDKDSNTAKLDAQGLTVGDKNYDADKTHSVYGKEGLTIHGKDGKSAVSLTTKNDNGKDAATLAFAKGEDGQAGTGAITGLKDLEANADGSSAANKNYVDNQLSSALEEVAGNRPFDYYLNDIKVSKDKDGNFYKEESGKKVKLTGAEKAQVVIKAEPQSTPMTVSNIKAAKLATDSTDAVNGAQLVAATGALAGQDGKMTFADGRDGKAATDPTAAANQGLTAKDGLNGHNANDKANALRNGEAGSVVYTDSAGQRLVKANDGKYYHAADVENNGVPKDGKSAVENPQLSLVNAQGNTDKAALLGNVASGLGVKTLTAEENAQLNALAKVVDEKTIDVAKKAKTLSAQARAFSDLTLAVTSLEQVIDEMPEGDDKAQALITLKENKAELARVESSLKTARNELTTAKAQLSDANKAYDNRYNALTGATNKIADLVNADSHATLTHAATVADLQAVARAGLNVVGNDGLTVHKHLGETLSITGEGEFNSNTSAAGNINVELAQDGQGLSVKLSDKLQGMTSVETREIHGKKSTFDSNGLKTVSADSEIRVTAQGTEIVGKGTNAGKAAGYRLDGVRLQDGAGNHATLSAQQGLRLTGQAGEPSLIATKNGLVVKGPQGDIALDGQRGEILLPDVKPDASGYVAVNKNYVDSQNNELRTQLSNTNREMRAGIAGALAAASLPSSAIPGKSMLAASAGTFKGHSAIALGYSKMSDNGKISIRLQGTSNSAGDLGGAVGVGYLW</sequence>
<dbReference type="OrthoDB" id="5691080at2"/>
<dbReference type="GO" id="GO:0015031">
    <property type="term" value="P:protein transport"/>
    <property type="evidence" value="ECO:0007669"/>
    <property type="project" value="UniProtKB-KW"/>
</dbReference>
<feature type="compositionally biased region" description="Basic and acidic residues" evidence="12">
    <location>
        <begin position="1483"/>
        <end position="1494"/>
    </location>
</feature>
<feature type="domain" description="Trimeric autotransporter adhesin YadA-like stalk" evidence="15">
    <location>
        <begin position="725"/>
        <end position="765"/>
    </location>
</feature>
<feature type="compositionally biased region" description="Polar residues" evidence="12">
    <location>
        <begin position="1810"/>
        <end position="1825"/>
    </location>
</feature>
<dbReference type="RefSeq" id="WP_115610089.1">
    <property type="nucleotide sequence ID" value="NZ_UFSB01000001.1"/>
</dbReference>
<feature type="domain" description="Trimeric autotransporter adhesin YadA-like head" evidence="14">
    <location>
        <begin position="15"/>
        <end position="39"/>
    </location>
</feature>
<dbReference type="InterPro" id="IPR005594">
    <property type="entry name" value="YadA_C"/>
</dbReference>
<dbReference type="Pfam" id="PF03895">
    <property type="entry name" value="YadA_anchor"/>
    <property type="match status" value="1"/>
</dbReference>
<dbReference type="InterPro" id="IPR008640">
    <property type="entry name" value="Adhesin_Head_dom"/>
</dbReference>
<reference evidence="16 17" key="1">
    <citation type="submission" date="2018-06" db="EMBL/GenBank/DDBJ databases">
        <authorList>
            <consortium name="Pathogen Informatics"/>
            <person name="Doyle S."/>
        </authorList>
    </citation>
    <scope>NUCLEOTIDE SEQUENCE [LARGE SCALE GENOMIC DNA]</scope>
    <source>
        <strain evidence="16 17">NCTC10851</strain>
    </source>
</reference>
<feature type="domain" description="Trimeric autotransporter adhesin YadA-like head" evidence="14">
    <location>
        <begin position="352"/>
        <end position="376"/>
    </location>
</feature>
<evidence type="ECO:0000313" key="17">
    <source>
        <dbReference type="Proteomes" id="UP000254507"/>
    </source>
</evidence>
<evidence type="ECO:0000256" key="11">
    <source>
        <dbReference type="SAM" id="Coils"/>
    </source>
</evidence>
<dbReference type="InterPro" id="IPR011049">
    <property type="entry name" value="Serralysin-like_metalloprot_C"/>
</dbReference>
<feature type="domain" description="Trimeric autotransporter adhesin YadA-like head" evidence="14">
    <location>
        <begin position="613"/>
        <end position="639"/>
    </location>
</feature>
<keyword evidence="5" id="KW-1134">Transmembrane beta strand</keyword>
<keyword evidence="4" id="KW-0813">Transport</keyword>
<proteinExistence type="inferred from homology"/>
<evidence type="ECO:0000313" key="16">
    <source>
        <dbReference type="EMBL" id="SUU38674.1"/>
    </source>
</evidence>
<dbReference type="InterPro" id="IPR008635">
    <property type="entry name" value="Coiled_stalk_dom"/>
</dbReference>
<dbReference type="CDD" id="cd12820">
    <property type="entry name" value="LbR_YadA-like"/>
    <property type="match status" value="1"/>
</dbReference>
<evidence type="ECO:0000256" key="4">
    <source>
        <dbReference type="ARBA" id="ARBA00022448"/>
    </source>
</evidence>
<dbReference type="Gene3D" id="1.20.5.170">
    <property type="match status" value="1"/>
</dbReference>
<dbReference type="SUPFAM" id="SSF101967">
    <property type="entry name" value="Adhesin YadA, collagen-binding domain"/>
    <property type="match status" value="3"/>
</dbReference>
<accession>A0A380VHR8</accession>
<feature type="domain" description="Trimeric autotransporter adhesin YadA-like head" evidence="14">
    <location>
        <begin position="174"/>
        <end position="197"/>
    </location>
</feature>
<keyword evidence="11" id="KW-0175">Coiled coil</keyword>
<gene>
    <name evidence="16" type="ORF">NCTC10851_02208</name>
</gene>
<keyword evidence="10" id="KW-0998">Cell outer membrane</keyword>
<organism evidence="16 17">
    <name type="scientific">Actinobacillus seminis</name>
    <dbReference type="NCBI Taxonomy" id="722"/>
    <lineage>
        <taxon>Bacteria</taxon>
        <taxon>Pseudomonadati</taxon>
        <taxon>Pseudomonadota</taxon>
        <taxon>Gammaproteobacteria</taxon>
        <taxon>Pasteurellales</taxon>
        <taxon>Pasteurellaceae</taxon>
        <taxon>Actinobacillus</taxon>
    </lineage>
</organism>
<dbReference type="SUPFAM" id="SSF54523">
    <property type="entry name" value="Pili subunits"/>
    <property type="match status" value="1"/>
</dbReference>
<name>A0A380VHR8_9PAST</name>
<feature type="domain" description="Trimeric autotransporter adhesin YadA-like stalk" evidence="15">
    <location>
        <begin position="1078"/>
        <end position="1121"/>
    </location>
</feature>
<dbReference type="Pfam" id="PF05658">
    <property type="entry name" value="YadA_head"/>
    <property type="match status" value="10"/>
</dbReference>
<evidence type="ECO:0000259" key="13">
    <source>
        <dbReference type="Pfam" id="PF03895"/>
    </source>
</evidence>
<evidence type="ECO:0000256" key="2">
    <source>
        <dbReference type="ARBA" id="ARBA00004442"/>
    </source>
</evidence>
<comment type="subcellular location">
    <subcellularLocation>
        <location evidence="2">Cell outer membrane</location>
    </subcellularLocation>
    <subcellularLocation>
        <location evidence="1">Cell surface</location>
    </subcellularLocation>
</comment>
<dbReference type="Gene3D" id="2.150.10.10">
    <property type="entry name" value="Serralysin-like metalloprotease, C-terminal"/>
    <property type="match status" value="4"/>
</dbReference>
<evidence type="ECO:0000256" key="10">
    <source>
        <dbReference type="ARBA" id="ARBA00023237"/>
    </source>
</evidence>
<evidence type="ECO:0000256" key="3">
    <source>
        <dbReference type="ARBA" id="ARBA00005848"/>
    </source>
</evidence>
<feature type="domain" description="Trimeric autotransporter adhesin YadA-like head" evidence="14">
    <location>
        <begin position="641"/>
        <end position="669"/>
    </location>
</feature>
<feature type="domain" description="Trimeric autotransporter adhesin YadA-like stalk" evidence="15">
    <location>
        <begin position="445"/>
        <end position="482"/>
    </location>
</feature>
<feature type="region of interest" description="Disordered" evidence="12">
    <location>
        <begin position="1477"/>
        <end position="1502"/>
    </location>
</feature>
<evidence type="ECO:0000256" key="9">
    <source>
        <dbReference type="ARBA" id="ARBA00023136"/>
    </source>
</evidence>
<keyword evidence="7" id="KW-0732">Signal</keyword>
<dbReference type="Gene3D" id="3.30.1300.30">
    <property type="entry name" value="GSPII I/J protein-like"/>
    <property type="match status" value="1"/>
</dbReference>
<feature type="region of interest" description="Disordered" evidence="12">
    <location>
        <begin position="1783"/>
        <end position="1846"/>
    </location>
</feature>
<feature type="compositionally biased region" description="Basic and acidic residues" evidence="12">
    <location>
        <begin position="1826"/>
        <end position="1846"/>
    </location>
</feature>
<feature type="domain" description="Trimeric autotransporter adhesin YadA-like head" evidence="14">
    <location>
        <begin position="200"/>
        <end position="225"/>
    </location>
</feature>
<evidence type="ECO:0000256" key="8">
    <source>
        <dbReference type="ARBA" id="ARBA00022927"/>
    </source>
</evidence>
<feature type="domain" description="Trimeric autotransporter adhesin YadA-like head" evidence="14">
    <location>
        <begin position="44"/>
        <end position="64"/>
    </location>
</feature>
<evidence type="ECO:0000256" key="6">
    <source>
        <dbReference type="ARBA" id="ARBA00022692"/>
    </source>
</evidence>
<feature type="domain" description="Trimeric autotransporter adhesin YadA-like head" evidence="14">
    <location>
        <begin position="308"/>
        <end position="332"/>
    </location>
</feature>
<feature type="domain" description="Trimeric autotransporter adhesin YadA-like head" evidence="14">
    <location>
        <begin position="380"/>
        <end position="404"/>
    </location>
</feature>
<dbReference type="InterPro" id="IPR045584">
    <property type="entry name" value="Pilin-like"/>
</dbReference>
<dbReference type="Proteomes" id="UP000254507">
    <property type="component" value="Unassembled WGS sequence"/>
</dbReference>
<feature type="compositionally biased region" description="Polar residues" evidence="12">
    <location>
        <begin position="1783"/>
        <end position="1803"/>
    </location>
</feature>
<evidence type="ECO:0000259" key="15">
    <source>
        <dbReference type="Pfam" id="PF05662"/>
    </source>
</evidence>
<evidence type="ECO:0000256" key="12">
    <source>
        <dbReference type="SAM" id="MobiDB-lite"/>
    </source>
</evidence>
<keyword evidence="8" id="KW-0653">Protein transport</keyword>
<feature type="domain" description="Trimeric autotransporter adhesin YadA-like stalk" evidence="15">
    <location>
        <begin position="2016"/>
        <end position="2036"/>
    </location>
</feature>
<comment type="similarity">
    <text evidence="3">Belongs to the autotransporter-2 (AT-2) (TC 1.B.40) family.</text>
</comment>
<feature type="domain" description="Trimeric autotransporter adhesin YadA-like head" evidence="14">
    <location>
        <begin position="130"/>
        <end position="153"/>
    </location>
</feature>
<feature type="domain" description="Trimeric autotransporter adhesin YadA-like C-terminal membrane anchor" evidence="13">
    <location>
        <begin position="2522"/>
        <end position="2582"/>
    </location>
</feature>
<protein>
    <submittedName>
        <fullName evidence="16">Autotransporter adhesin</fullName>
    </submittedName>
</protein>
<evidence type="ECO:0000256" key="7">
    <source>
        <dbReference type="ARBA" id="ARBA00022729"/>
    </source>
</evidence>
<dbReference type="Pfam" id="PF05662">
    <property type="entry name" value="YadA_stalk"/>
    <property type="match status" value="4"/>
</dbReference>
<keyword evidence="6" id="KW-0812">Transmembrane</keyword>
<dbReference type="GO" id="GO:0009279">
    <property type="term" value="C:cell outer membrane"/>
    <property type="evidence" value="ECO:0007669"/>
    <property type="project" value="UniProtKB-SubCell"/>
</dbReference>
<keyword evidence="9" id="KW-0472">Membrane</keyword>
<feature type="coiled-coil region" evidence="11">
    <location>
        <begin position="2224"/>
        <end position="2258"/>
    </location>
</feature>
<evidence type="ECO:0000256" key="5">
    <source>
        <dbReference type="ARBA" id="ARBA00022452"/>
    </source>
</evidence>
<dbReference type="EMBL" id="UFSB01000001">
    <property type="protein sequence ID" value="SUU38674.1"/>
    <property type="molecule type" value="Genomic_DNA"/>
</dbReference>
<dbReference type="GO" id="GO:0009986">
    <property type="term" value="C:cell surface"/>
    <property type="evidence" value="ECO:0007669"/>
    <property type="project" value="UniProtKB-SubCell"/>
</dbReference>